<reference evidence="2" key="1">
    <citation type="submission" date="2019-07" db="EMBL/GenBank/DDBJ databases">
        <title>Hyphodiscus hymeniophilus genome sequencing and assembly.</title>
        <authorList>
            <person name="Kramer G."/>
            <person name="Nodwell J."/>
        </authorList>
    </citation>
    <scope>NUCLEOTIDE SEQUENCE</scope>
    <source>
        <strain evidence="2">ATCC 34498</strain>
    </source>
</reference>
<name>A0A9P7B0I9_9HELO</name>
<dbReference type="CDD" id="cd04301">
    <property type="entry name" value="NAT_SF"/>
    <property type="match status" value="1"/>
</dbReference>
<keyword evidence="3" id="KW-1185">Reference proteome</keyword>
<dbReference type="EMBL" id="VNKQ01000002">
    <property type="protein sequence ID" value="KAG0652843.1"/>
    <property type="molecule type" value="Genomic_DNA"/>
</dbReference>
<evidence type="ECO:0000259" key="1">
    <source>
        <dbReference type="Pfam" id="PF22998"/>
    </source>
</evidence>
<proteinExistence type="predicted"/>
<protein>
    <submittedName>
        <fullName evidence="2">Lysine acetyltransferase</fullName>
    </submittedName>
</protein>
<dbReference type="PANTHER" id="PTHR34815:SF4">
    <property type="entry name" value="N-ACETYLTRANSFERASE DOMAIN-CONTAINING PROTEIN"/>
    <property type="match status" value="1"/>
</dbReference>
<sequence>MQLPDANSPSLHLSHPTESEKTAILTLNSKSWGTALALPDYLDRETHMTTVPDLTRNDGLTYFVLVDKNSMPDSRLILGSLETTRKRALIARNGQVWEVISHAIGSVFCNPEYRGKGYAGRMLRELGPVLNKWQTDEKVDGRKECAFSILYSDIGKKYYAKFGWMPFPSTHISFPPSPATNGASTNGHINDAQVATTLKDADIEALCALDEQYIRKELVQAKDGKTHVALVPDYAQMKWHALREDFMTARLFSKSPTIRGAISGTAGNRVWALWTRSFYGPLDSIESGNMLHFLRLVIEDEKDVAGNVKKLRDIVKIAQKEAAEWKLTGVEIWNPTPVVKEILSKLDVEHSEVERDEHSIPCLLWYGEDSVDDLVWVGNEKFGWV</sequence>
<dbReference type="Pfam" id="PF22998">
    <property type="entry name" value="GNAT_LYC1-like"/>
    <property type="match status" value="1"/>
</dbReference>
<evidence type="ECO:0000313" key="2">
    <source>
        <dbReference type="EMBL" id="KAG0652843.1"/>
    </source>
</evidence>
<dbReference type="InterPro" id="IPR055100">
    <property type="entry name" value="GNAT_LYC1-like"/>
</dbReference>
<gene>
    <name evidence="2" type="ORF">D0Z07_0608</name>
</gene>
<dbReference type="InterPro" id="IPR053013">
    <property type="entry name" value="LAT"/>
</dbReference>
<organism evidence="2 3">
    <name type="scientific">Hyphodiscus hymeniophilus</name>
    <dbReference type="NCBI Taxonomy" id="353542"/>
    <lineage>
        <taxon>Eukaryota</taxon>
        <taxon>Fungi</taxon>
        <taxon>Dikarya</taxon>
        <taxon>Ascomycota</taxon>
        <taxon>Pezizomycotina</taxon>
        <taxon>Leotiomycetes</taxon>
        <taxon>Helotiales</taxon>
        <taxon>Hyphodiscaceae</taxon>
        <taxon>Hyphodiscus</taxon>
    </lineage>
</organism>
<feature type="domain" description="LYC1 C-terminal" evidence="1">
    <location>
        <begin position="171"/>
        <end position="385"/>
    </location>
</feature>
<comment type="caution">
    <text evidence="2">The sequence shown here is derived from an EMBL/GenBank/DDBJ whole genome shotgun (WGS) entry which is preliminary data.</text>
</comment>
<evidence type="ECO:0000313" key="3">
    <source>
        <dbReference type="Proteomes" id="UP000785200"/>
    </source>
</evidence>
<dbReference type="Gene3D" id="3.40.630.30">
    <property type="match status" value="1"/>
</dbReference>
<dbReference type="InterPro" id="IPR016181">
    <property type="entry name" value="Acyl_CoA_acyltransferase"/>
</dbReference>
<dbReference type="Proteomes" id="UP000785200">
    <property type="component" value="Unassembled WGS sequence"/>
</dbReference>
<dbReference type="AlphaFoldDB" id="A0A9P7B0I9"/>
<dbReference type="PANTHER" id="PTHR34815">
    <property type="entry name" value="LYSINE ACETYLTRANSFERASE"/>
    <property type="match status" value="1"/>
</dbReference>
<accession>A0A9P7B0I9</accession>
<dbReference type="OrthoDB" id="2020070at2759"/>
<dbReference type="SUPFAM" id="SSF55729">
    <property type="entry name" value="Acyl-CoA N-acyltransferases (Nat)"/>
    <property type="match status" value="2"/>
</dbReference>